<gene>
    <name evidence="1" type="ORF">B7O98_06070</name>
</gene>
<dbReference type="Proteomes" id="UP000244093">
    <property type="component" value="Unassembled WGS sequence"/>
</dbReference>
<sequence>MKKEVRILTYKTVECGLMKYTFYAVLRGVKGFEHVGVVEGGLEELIKYLKSSKVYDEVRIMYEVEELINRVEHKGVVKYALFMNSLVNEMLKYLC</sequence>
<proteinExistence type="predicted"/>
<protein>
    <submittedName>
        <fullName evidence="1">Uncharacterized protein</fullName>
    </submittedName>
</protein>
<organism evidence="1 2">
    <name type="scientific">Zestosphaera tikiterensis</name>
    <dbReference type="NCBI Taxonomy" id="1973259"/>
    <lineage>
        <taxon>Archaea</taxon>
        <taxon>Thermoproteota</taxon>
        <taxon>Thermoprotei</taxon>
        <taxon>Desulfurococcales</taxon>
        <taxon>Desulfurococcaceae</taxon>
        <taxon>Zestosphaera</taxon>
    </lineage>
</organism>
<reference evidence="1" key="1">
    <citation type="submission" date="2017-04" db="EMBL/GenBank/DDBJ databases">
        <authorList>
            <person name="Afonso C.L."/>
            <person name="Miller P.J."/>
            <person name="Scott M.A."/>
            <person name="Spackman E."/>
            <person name="Goraichik I."/>
            <person name="Dimitrov K.M."/>
            <person name="Suarez D.L."/>
            <person name="Swayne D.E."/>
        </authorList>
    </citation>
    <scope>NUCLEOTIDE SEQUENCE</scope>
    <source>
        <strain evidence="1">NZ3</strain>
    </source>
</reference>
<evidence type="ECO:0000313" key="1">
    <source>
        <dbReference type="EMBL" id="PUA32233.1"/>
    </source>
</evidence>
<reference evidence="1" key="2">
    <citation type="journal article" date="2018" name="Syst. Appl. Microbiol.">
        <title>A new symbiotic nanoarchaeote (Candidatus Nanoclepta minutus) and its host (Zestosphaera tikiterensis gen. nov., sp. nov.) from a New Zealand hot spring.</title>
        <authorList>
            <person name="St John E."/>
            <person name="Liu Y."/>
            <person name="Podar M."/>
            <person name="Stott M.B."/>
            <person name="Meneghin J."/>
            <person name="Chen Z."/>
            <person name="Lagutin K."/>
            <person name="Mitchell K."/>
            <person name="Reysenbach A.L."/>
        </authorList>
    </citation>
    <scope>NUCLEOTIDE SEQUENCE [LARGE SCALE GENOMIC DNA]</scope>
    <source>
        <strain evidence="1">NZ3</strain>
    </source>
</reference>
<evidence type="ECO:0000313" key="2">
    <source>
        <dbReference type="Proteomes" id="UP000244093"/>
    </source>
</evidence>
<name>A0A2R7Y432_9CREN</name>
<comment type="caution">
    <text evidence="1">The sequence shown here is derived from an EMBL/GenBank/DDBJ whole genome shotgun (WGS) entry which is preliminary data.</text>
</comment>
<dbReference type="AlphaFoldDB" id="A0A2R7Y432"/>
<accession>A0A2R7Y432</accession>
<dbReference type="EMBL" id="NBVN01000004">
    <property type="protein sequence ID" value="PUA32233.1"/>
    <property type="molecule type" value="Genomic_DNA"/>
</dbReference>